<keyword evidence="8" id="KW-0808">Transferase</keyword>
<keyword evidence="7" id="KW-0695">RNA-directed DNA polymerase</keyword>
<keyword evidence="3" id="KW-0255">Endonuclease</keyword>
<dbReference type="InterPro" id="IPR001584">
    <property type="entry name" value="Integrase_cat-core"/>
</dbReference>
<dbReference type="GO" id="GO:0003676">
    <property type="term" value="F:nucleic acid binding"/>
    <property type="evidence" value="ECO:0007669"/>
    <property type="project" value="InterPro"/>
</dbReference>
<dbReference type="Gene3D" id="3.30.420.10">
    <property type="entry name" value="Ribonuclease H-like superfamily/Ribonuclease H"/>
    <property type="match status" value="1"/>
</dbReference>
<keyword evidence="8" id="KW-0548">Nucleotidyltransferase</keyword>
<evidence type="ECO:0000256" key="9">
    <source>
        <dbReference type="ARBA" id="ARBA00023172"/>
    </source>
</evidence>
<comment type="caution">
    <text evidence="11">The sequence shown here is derived from an EMBL/GenBank/DDBJ whole genome shotgun (WGS) entry which is preliminary data.</text>
</comment>
<gene>
    <name evidence="11" type="ORF">PHMEG_00041539</name>
</gene>
<sequence length="157" mass="18108">MFLHIVVQATLYRWTYLLSKKSEATEHVMSLLKRLKTKFKRWPITVIHADQGGEFLGNEVAVYCRDEGIEQQFTNGYSSQGNSIIERSNRVVVERFRSLLRATMLPNLLWGEAMHHAVYTINRTPSKVLAFKALYELLEGTPPDRSLQRTSCCVTQM</sequence>
<proteinExistence type="predicted"/>
<dbReference type="AlphaFoldDB" id="A0A225UBP4"/>
<evidence type="ECO:0000256" key="4">
    <source>
        <dbReference type="ARBA" id="ARBA00022801"/>
    </source>
</evidence>
<evidence type="ECO:0000256" key="3">
    <source>
        <dbReference type="ARBA" id="ARBA00022759"/>
    </source>
</evidence>
<dbReference type="GO" id="GO:0003964">
    <property type="term" value="F:RNA-directed DNA polymerase activity"/>
    <property type="evidence" value="ECO:0007669"/>
    <property type="project" value="UniProtKB-KW"/>
</dbReference>
<evidence type="ECO:0000313" key="11">
    <source>
        <dbReference type="EMBL" id="OWY90360.1"/>
    </source>
</evidence>
<keyword evidence="12" id="KW-1185">Reference proteome</keyword>
<dbReference type="STRING" id="4795.A0A225UBP4"/>
<dbReference type="PANTHER" id="PTHR42648">
    <property type="entry name" value="TRANSPOSASE, PUTATIVE-RELATED"/>
    <property type="match status" value="1"/>
</dbReference>
<dbReference type="GO" id="GO:0006310">
    <property type="term" value="P:DNA recombination"/>
    <property type="evidence" value="ECO:0007669"/>
    <property type="project" value="UniProtKB-KW"/>
</dbReference>
<dbReference type="EMBL" id="NBNE01023151">
    <property type="protein sequence ID" value="OWY90360.1"/>
    <property type="molecule type" value="Genomic_DNA"/>
</dbReference>
<name>A0A225UBP4_9STRA</name>
<dbReference type="InterPro" id="IPR039537">
    <property type="entry name" value="Retrotran_Ty1/copia-like"/>
</dbReference>
<dbReference type="GO" id="GO:0016787">
    <property type="term" value="F:hydrolase activity"/>
    <property type="evidence" value="ECO:0007669"/>
    <property type="project" value="UniProtKB-KW"/>
</dbReference>
<dbReference type="InterPro" id="IPR036397">
    <property type="entry name" value="RNaseH_sf"/>
</dbReference>
<keyword evidence="2" id="KW-0479">Metal-binding</keyword>
<organism evidence="11 12">
    <name type="scientific">Phytophthora megakarya</name>
    <dbReference type="NCBI Taxonomy" id="4795"/>
    <lineage>
        <taxon>Eukaryota</taxon>
        <taxon>Sar</taxon>
        <taxon>Stramenopiles</taxon>
        <taxon>Oomycota</taxon>
        <taxon>Peronosporomycetes</taxon>
        <taxon>Peronosporales</taxon>
        <taxon>Peronosporaceae</taxon>
        <taxon>Phytophthora</taxon>
    </lineage>
</organism>
<dbReference type="Proteomes" id="UP000198211">
    <property type="component" value="Unassembled WGS sequence"/>
</dbReference>
<reference evidence="12" key="1">
    <citation type="submission" date="2017-03" db="EMBL/GenBank/DDBJ databases">
        <title>Phytopthora megakarya and P. palmivora, two closely related causual agents of cacao black pod achieved similar genome size and gene model numbers by different mechanisms.</title>
        <authorList>
            <person name="Ali S."/>
            <person name="Shao J."/>
            <person name="Larry D.J."/>
            <person name="Kronmiller B."/>
            <person name="Shen D."/>
            <person name="Strem M.D."/>
            <person name="Melnick R.L."/>
            <person name="Guiltinan M.J."/>
            <person name="Tyler B.M."/>
            <person name="Meinhardt L.W."/>
            <person name="Bailey B.A."/>
        </authorList>
    </citation>
    <scope>NUCLEOTIDE SEQUENCE [LARGE SCALE GENOMIC DNA]</scope>
    <source>
        <strain evidence="12">zdho120</strain>
    </source>
</reference>
<evidence type="ECO:0000313" key="12">
    <source>
        <dbReference type="Proteomes" id="UP000198211"/>
    </source>
</evidence>
<evidence type="ECO:0000256" key="1">
    <source>
        <dbReference type="ARBA" id="ARBA00022722"/>
    </source>
</evidence>
<evidence type="ECO:0000259" key="10">
    <source>
        <dbReference type="PROSITE" id="PS50994"/>
    </source>
</evidence>
<evidence type="ECO:0000256" key="5">
    <source>
        <dbReference type="ARBA" id="ARBA00022842"/>
    </source>
</evidence>
<dbReference type="GO" id="GO:0003887">
    <property type="term" value="F:DNA-directed DNA polymerase activity"/>
    <property type="evidence" value="ECO:0007669"/>
    <property type="project" value="UniProtKB-KW"/>
</dbReference>
<evidence type="ECO:0000256" key="6">
    <source>
        <dbReference type="ARBA" id="ARBA00022908"/>
    </source>
</evidence>
<protein>
    <submittedName>
        <fullName evidence="11">DNA binding protein</fullName>
    </submittedName>
</protein>
<keyword evidence="9" id="KW-0233">DNA recombination</keyword>
<dbReference type="PANTHER" id="PTHR42648:SF11">
    <property type="entry name" value="TRANSPOSON TY4-P GAG-POL POLYPROTEIN"/>
    <property type="match status" value="1"/>
</dbReference>
<dbReference type="GO" id="GO:0015074">
    <property type="term" value="P:DNA integration"/>
    <property type="evidence" value="ECO:0007669"/>
    <property type="project" value="UniProtKB-KW"/>
</dbReference>
<dbReference type="PROSITE" id="PS50994">
    <property type="entry name" value="INTEGRASE"/>
    <property type="match status" value="1"/>
</dbReference>
<keyword evidence="4" id="KW-0378">Hydrolase</keyword>
<dbReference type="GO" id="GO:0046872">
    <property type="term" value="F:metal ion binding"/>
    <property type="evidence" value="ECO:0007669"/>
    <property type="project" value="UniProtKB-KW"/>
</dbReference>
<keyword evidence="6" id="KW-0229">DNA integration</keyword>
<feature type="domain" description="Integrase catalytic" evidence="10">
    <location>
        <begin position="1"/>
        <end position="150"/>
    </location>
</feature>
<accession>A0A225UBP4</accession>
<evidence type="ECO:0000256" key="7">
    <source>
        <dbReference type="ARBA" id="ARBA00022918"/>
    </source>
</evidence>
<keyword evidence="8" id="KW-0239">DNA-directed DNA polymerase</keyword>
<keyword evidence="1" id="KW-0540">Nuclease</keyword>
<evidence type="ECO:0000256" key="2">
    <source>
        <dbReference type="ARBA" id="ARBA00022723"/>
    </source>
</evidence>
<dbReference type="OrthoDB" id="113773at2759"/>
<keyword evidence="5" id="KW-0460">Magnesium</keyword>
<dbReference type="InterPro" id="IPR012337">
    <property type="entry name" value="RNaseH-like_sf"/>
</dbReference>
<evidence type="ECO:0000256" key="8">
    <source>
        <dbReference type="ARBA" id="ARBA00022932"/>
    </source>
</evidence>
<dbReference type="GO" id="GO:0004519">
    <property type="term" value="F:endonuclease activity"/>
    <property type="evidence" value="ECO:0007669"/>
    <property type="project" value="UniProtKB-KW"/>
</dbReference>
<dbReference type="SUPFAM" id="SSF53098">
    <property type="entry name" value="Ribonuclease H-like"/>
    <property type="match status" value="1"/>
</dbReference>